<evidence type="ECO:0000313" key="8">
    <source>
        <dbReference type="EMBL" id="KAL2340130.1"/>
    </source>
</evidence>
<organism evidence="8 9">
    <name type="scientific">Flemingia macrophylla</name>
    <dbReference type="NCBI Taxonomy" id="520843"/>
    <lineage>
        <taxon>Eukaryota</taxon>
        <taxon>Viridiplantae</taxon>
        <taxon>Streptophyta</taxon>
        <taxon>Embryophyta</taxon>
        <taxon>Tracheophyta</taxon>
        <taxon>Spermatophyta</taxon>
        <taxon>Magnoliopsida</taxon>
        <taxon>eudicotyledons</taxon>
        <taxon>Gunneridae</taxon>
        <taxon>Pentapetalae</taxon>
        <taxon>rosids</taxon>
        <taxon>fabids</taxon>
        <taxon>Fabales</taxon>
        <taxon>Fabaceae</taxon>
        <taxon>Papilionoideae</taxon>
        <taxon>50 kb inversion clade</taxon>
        <taxon>NPAAA clade</taxon>
        <taxon>indigoferoid/millettioid clade</taxon>
        <taxon>Phaseoleae</taxon>
        <taxon>Flemingia</taxon>
    </lineage>
</organism>
<dbReference type="SMART" id="SM00385">
    <property type="entry name" value="CYCLIN"/>
    <property type="match status" value="1"/>
</dbReference>
<comment type="similarity">
    <text evidence="6">Belongs to the cyclin family.</text>
</comment>
<dbReference type="PANTHER" id="PTHR10177">
    <property type="entry name" value="CYCLINS"/>
    <property type="match status" value="1"/>
</dbReference>
<dbReference type="Pfam" id="PF00134">
    <property type="entry name" value="Cyclin_N"/>
    <property type="match status" value="1"/>
</dbReference>
<evidence type="ECO:0000256" key="1">
    <source>
        <dbReference type="ARBA" id="ARBA00011177"/>
    </source>
</evidence>
<feature type="domain" description="Cyclin-like" evidence="7">
    <location>
        <begin position="104"/>
        <end position="188"/>
    </location>
</feature>
<protein>
    <recommendedName>
        <fullName evidence="5">B-like cyclin</fullName>
    </recommendedName>
</protein>
<evidence type="ECO:0000259" key="7">
    <source>
        <dbReference type="SMART" id="SM00385"/>
    </source>
</evidence>
<accession>A0ABD1MYR9</accession>
<dbReference type="InterPro" id="IPR006671">
    <property type="entry name" value="Cyclin_N"/>
</dbReference>
<name>A0ABD1MYR9_9FABA</name>
<dbReference type="InterPro" id="IPR039361">
    <property type="entry name" value="Cyclin"/>
</dbReference>
<sequence>METRAAAAKRKANAAAAPLILFPKRHRVALGELLNFSNHLEHTHLEKKTSPNCKILPSLLIYESYDSDIHEYLYEMERKRKHVINYIEKVQRGVTLSMRSILIDWLVEAAREYMLRSDTLFLSVPYIDRFLSVKPMTKSTLQLLGVSVMLIASKYEEIDPPSVDQFCNITDNTCDKEEIDIITPCRLSIGCEIMLSKVKVPLHDLMVPKRSSPMELHSSYEIDP</sequence>
<evidence type="ECO:0000256" key="2">
    <source>
        <dbReference type="ARBA" id="ARBA00022618"/>
    </source>
</evidence>
<keyword evidence="2" id="KW-0132">Cell division</keyword>
<evidence type="ECO:0000256" key="3">
    <source>
        <dbReference type="ARBA" id="ARBA00023127"/>
    </source>
</evidence>
<dbReference type="AlphaFoldDB" id="A0ABD1MYR9"/>
<proteinExistence type="inferred from homology"/>
<evidence type="ECO:0000313" key="9">
    <source>
        <dbReference type="Proteomes" id="UP001603857"/>
    </source>
</evidence>
<evidence type="ECO:0000256" key="4">
    <source>
        <dbReference type="ARBA" id="ARBA00023306"/>
    </source>
</evidence>
<dbReference type="GO" id="GO:0051301">
    <property type="term" value="P:cell division"/>
    <property type="evidence" value="ECO:0007669"/>
    <property type="project" value="UniProtKB-KW"/>
</dbReference>
<keyword evidence="3 6" id="KW-0195">Cyclin</keyword>
<dbReference type="PROSITE" id="PS00292">
    <property type="entry name" value="CYCLINS"/>
    <property type="match status" value="1"/>
</dbReference>
<dbReference type="Proteomes" id="UP001603857">
    <property type="component" value="Unassembled WGS sequence"/>
</dbReference>
<dbReference type="InterPro" id="IPR036915">
    <property type="entry name" value="Cyclin-like_sf"/>
</dbReference>
<dbReference type="SUPFAM" id="SSF47954">
    <property type="entry name" value="Cyclin-like"/>
    <property type="match status" value="1"/>
</dbReference>
<reference evidence="8 9" key="1">
    <citation type="submission" date="2024-08" db="EMBL/GenBank/DDBJ databases">
        <title>Insights into the chromosomal genome structure of Flemingia macrophylla.</title>
        <authorList>
            <person name="Ding Y."/>
            <person name="Zhao Y."/>
            <person name="Bi W."/>
            <person name="Wu M."/>
            <person name="Zhao G."/>
            <person name="Gong Y."/>
            <person name="Li W."/>
            <person name="Zhang P."/>
        </authorList>
    </citation>
    <scope>NUCLEOTIDE SEQUENCE [LARGE SCALE GENOMIC DNA]</scope>
    <source>
        <strain evidence="8">DYQJB</strain>
        <tissue evidence="8">Leaf</tissue>
    </source>
</reference>
<evidence type="ECO:0000256" key="6">
    <source>
        <dbReference type="RuleBase" id="RU000383"/>
    </source>
</evidence>
<comment type="subunit">
    <text evidence="1">Interacts with the CDC2 protein kinase to form a serine/threonine kinase holoenzyme complex also known as maturation promoting factor (MPF). The cyclin subunit imparts substrate specificity to the complex.</text>
</comment>
<dbReference type="FunFam" id="1.10.472.10:FF:000001">
    <property type="entry name" value="G2/mitotic-specific cyclin"/>
    <property type="match status" value="1"/>
</dbReference>
<comment type="caution">
    <text evidence="8">The sequence shown here is derived from an EMBL/GenBank/DDBJ whole genome shotgun (WGS) entry which is preliminary data.</text>
</comment>
<dbReference type="Gene3D" id="1.10.472.10">
    <property type="entry name" value="Cyclin-like"/>
    <property type="match status" value="2"/>
</dbReference>
<evidence type="ECO:0000256" key="5">
    <source>
        <dbReference type="ARBA" id="ARBA00032263"/>
    </source>
</evidence>
<gene>
    <name evidence="8" type="ORF">Fmac_008070</name>
</gene>
<dbReference type="InterPro" id="IPR048258">
    <property type="entry name" value="Cyclins_cyclin-box"/>
</dbReference>
<dbReference type="EMBL" id="JBGMDY010000003">
    <property type="protein sequence ID" value="KAL2340130.1"/>
    <property type="molecule type" value="Genomic_DNA"/>
</dbReference>
<dbReference type="InterPro" id="IPR013763">
    <property type="entry name" value="Cyclin-like_dom"/>
</dbReference>
<keyword evidence="9" id="KW-1185">Reference proteome</keyword>
<keyword evidence="4" id="KW-0131">Cell cycle</keyword>